<keyword evidence="3" id="KW-1185">Reference proteome</keyword>
<dbReference type="OrthoDB" id="2350893at2"/>
<proteinExistence type="predicted"/>
<dbReference type="InterPro" id="IPR016181">
    <property type="entry name" value="Acyl_CoA_acyltransferase"/>
</dbReference>
<dbReference type="EMBL" id="NMUQ01000001">
    <property type="protein sequence ID" value="OXM16867.1"/>
    <property type="molecule type" value="Genomic_DNA"/>
</dbReference>
<dbReference type="GO" id="GO:0016747">
    <property type="term" value="F:acyltransferase activity, transferring groups other than amino-acyl groups"/>
    <property type="evidence" value="ECO:0007669"/>
    <property type="project" value="InterPro"/>
</dbReference>
<feature type="domain" description="N-acetyltransferase" evidence="1">
    <location>
        <begin position="155"/>
        <end position="292"/>
    </location>
</feature>
<dbReference type="SUPFAM" id="SSF55729">
    <property type="entry name" value="Acyl-CoA N-acyltransferases (Nat)"/>
    <property type="match status" value="1"/>
</dbReference>
<gene>
    <name evidence="2" type="ORF">CGZ75_09520</name>
</gene>
<evidence type="ECO:0000313" key="2">
    <source>
        <dbReference type="EMBL" id="OXM16867.1"/>
    </source>
</evidence>
<sequence length="292" mass="32314">MIKDAHVLQEEDAALAEQAEIQAMVDRLQAVKERPGNPEGVEIERAGSATALYSTGMPWPQFNCVKGVQETIVSELDHLKAFYRERGRPVRLELNPHQATEGLLTELGRRCYKLIGHHAGMYKRFGPVGNKGIDGTNSERNEGASTRPYHFPGELTIRKASREDADVYARIHCLSTGLGEKGITPVRTNNEMLMDCPDWSYWIGELSGNPVSVGVMHMKDELANLTFAGTLPEFRGRGFQQALIQARLNEAEAQGCSLAASQCVPYSGSMRNMQRVGMNLAFIRSILLLPVD</sequence>
<dbReference type="Gene3D" id="3.40.630.30">
    <property type="match status" value="1"/>
</dbReference>
<dbReference type="CDD" id="cd04301">
    <property type="entry name" value="NAT_SF"/>
    <property type="match status" value="1"/>
</dbReference>
<dbReference type="PROSITE" id="PS51186">
    <property type="entry name" value="GNAT"/>
    <property type="match status" value="1"/>
</dbReference>
<protein>
    <submittedName>
        <fullName evidence="2">GNAT family N-acetyltransferase</fullName>
    </submittedName>
</protein>
<dbReference type="Pfam" id="PF00583">
    <property type="entry name" value="Acetyltransf_1"/>
    <property type="match status" value="1"/>
</dbReference>
<organism evidence="2 3">
    <name type="scientific">Paenibacillus herberti</name>
    <dbReference type="NCBI Taxonomy" id="1619309"/>
    <lineage>
        <taxon>Bacteria</taxon>
        <taxon>Bacillati</taxon>
        <taxon>Bacillota</taxon>
        <taxon>Bacilli</taxon>
        <taxon>Bacillales</taxon>
        <taxon>Paenibacillaceae</taxon>
        <taxon>Paenibacillus</taxon>
    </lineage>
</organism>
<evidence type="ECO:0000313" key="3">
    <source>
        <dbReference type="Proteomes" id="UP000215145"/>
    </source>
</evidence>
<dbReference type="InterPro" id="IPR000182">
    <property type="entry name" value="GNAT_dom"/>
</dbReference>
<dbReference type="AlphaFoldDB" id="A0A229P467"/>
<dbReference type="RefSeq" id="WP_089523948.1">
    <property type="nucleotide sequence ID" value="NZ_NMUQ01000001.1"/>
</dbReference>
<evidence type="ECO:0000259" key="1">
    <source>
        <dbReference type="PROSITE" id="PS51186"/>
    </source>
</evidence>
<comment type="caution">
    <text evidence="2">The sequence shown here is derived from an EMBL/GenBank/DDBJ whole genome shotgun (WGS) entry which is preliminary data.</text>
</comment>
<keyword evidence="2" id="KW-0808">Transferase</keyword>
<dbReference type="Proteomes" id="UP000215145">
    <property type="component" value="Unassembled WGS sequence"/>
</dbReference>
<name>A0A229P467_9BACL</name>
<accession>A0A229P467</accession>
<reference evidence="2 3" key="1">
    <citation type="submission" date="2017-07" db="EMBL/GenBank/DDBJ databases">
        <title>Paenibacillus herberti R33 genome sequencing and assembly.</title>
        <authorList>
            <person name="Su W."/>
        </authorList>
    </citation>
    <scope>NUCLEOTIDE SEQUENCE [LARGE SCALE GENOMIC DNA]</scope>
    <source>
        <strain evidence="2 3">R33</strain>
    </source>
</reference>